<evidence type="ECO:0000313" key="1">
    <source>
        <dbReference type="EMBL" id="GGA60803.1"/>
    </source>
</evidence>
<dbReference type="AlphaFoldDB" id="A0A916W2G0"/>
<gene>
    <name evidence="1" type="ORF">GCM10011499_33820</name>
</gene>
<keyword evidence="2" id="KW-1185">Reference proteome</keyword>
<dbReference type="EMBL" id="BMKB01000007">
    <property type="protein sequence ID" value="GGA60803.1"/>
    <property type="molecule type" value="Genomic_DNA"/>
</dbReference>
<reference evidence="1 2" key="1">
    <citation type="journal article" date="2014" name="Int. J. Syst. Evol. Microbiol.">
        <title>Complete genome sequence of Corynebacterium casei LMG S-19264T (=DSM 44701T), isolated from a smear-ripened cheese.</title>
        <authorList>
            <consortium name="US DOE Joint Genome Institute (JGI-PGF)"/>
            <person name="Walter F."/>
            <person name="Albersmeier A."/>
            <person name="Kalinowski J."/>
            <person name="Ruckert C."/>
        </authorList>
    </citation>
    <scope>NUCLEOTIDE SEQUENCE [LARGE SCALE GENOMIC DNA]</scope>
    <source>
        <strain evidence="1 2">CGMCC 1.15896</strain>
    </source>
</reference>
<protein>
    <submittedName>
        <fullName evidence="1">Uncharacterized protein</fullName>
    </submittedName>
</protein>
<sequence length="94" mass="10235">MLVWAFQDEHVETAHAPHPDAAALYCNVMALPIAEASTLISHARRGNVQPSDPIALAHWTRGLNLLREMLAQPMCSLSLLEEPGEKPAGRTRAA</sequence>
<organism evidence="1 2">
    <name type="scientific">Pelagibacterium lentulum</name>
    <dbReference type="NCBI Taxonomy" id="2029865"/>
    <lineage>
        <taxon>Bacteria</taxon>
        <taxon>Pseudomonadati</taxon>
        <taxon>Pseudomonadota</taxon>
        <taxon>Alphaproteobacteria</taxon>
        <taxon>Hyphomicrobiales</taxon>
        <taxon>Devosiaceae</taxon>
        <taxon>Pelagibacterium</taxon>
    </lineage>
</organism>
<evidence type="ECO:0000313" key="2">
    <source>
        <dbReference type="Proteomes" id="UP000596977"/>
    </source>
</evidence>
<comment type="caution">
    <text evidence="1">The sequence shown here is derived from an EMBL/GenBank/DDBJ whole genome shotgun (WGS) entry which is preliminary data.</text>
</comment>
<proteinExistence type="predicted"/>
<dbReference type="Proteomes" id="UP000596977">
    <property type="component" value="Unassembled WGS sequence"/>
</dbReference>
<name>A0A916W2G0_9HYPH</name>
<accession>A0A916W2G0</accession>